<protein>
    <submittedName>
        <fullName evidence="1">Lysophospholipase</fullName>
    </submittedName>
</protein>
<name>A0A5N0V4N2_9PSEU</name>
<reference evidence="1" key="1">
    <citation type="submission" date="2019-09" db="EMBL/GenBank/DDBJ databases">
        <authorList>
            <person name="Teo W.F.A."/>
            <person name="Duangmal K."/>
        </authorList>
    </citation>
    <scope>NUCLEOTIDE SEQUENCE [LARGE SCALE GENOMIC DNA]</scope>
    <source>
        <strain evidence="1">K81G1</strain>
    </source>
</reference>
<keyword evidence="2" id="KW-1185">Reference proteome</keyword>
<sequence length="248" mass="26068">MSEYLEFEGPEGLRTRGTVVVVPGRGETRRTYTRLGKRLAADTYRVRVVDAPRIDADVAGSLARLGNQLTAAVAGATDRPLTLIGADVGATALAALIAGQETTADWSPDAVVLAGPPGRARGVPESWDDELDVRTLCPVHRVVLTEDGAVERGSLAEPVPGELLEAAYGGSAVPQLFVVGDADPLADHEALARAVKASPSARLSVVRGARHDVLNDRQHRSVAAEIVGFLETLGNELVPVISVESSSW</sequence>
<dbReference type="RefSeq" id="WP_144749098.1">
    <property type="nucleotide sequence ID" value="NZ_VMNW02000025.1"/>
</dbReference>
<dbReference type="OrthoDB" id="9806902at2"/>
<evidence type="ECO:0000313" key="1">
    <source>
        <dbReference type="EMBL" id="KAA9160111.1"/>
    </source>
</evidence>
<dbReference type="AlphaFoldDB" id="A0A5N0V4N2"/>
<evidence type="ECO:0000313" key="2">
    <source>
        <dbReference type="Proteomes" id="UP000319769"/>
    </source>
</evidence>
<dbReference type="InterPro" id="IPR029058">
    <property type="entry name" value="AB_hydrolase_fold"/>
</dbReference>
<dbReference type="EMBL" id="VMNW02000025">
    <property type="protein sequence ID" value="KAA9160111.1"/>
    <property type="molecule type" value="Genomic_DNA"/>
</dbReference>
<dbReference type="Gene3D" id="3.40.50.1820">
    <property type="entry name" value="alpha/beta hydrolase"/>
    <property type="match status" value="1"/>
</dbReference>
<dbReference type="Proteomes" id="UP000319769">
    <property type="component" value="Unassembled WGS sequence"/>
</dbReference>
<organism evidence="1 2">
    <name type="scientific">Amycolatopsis acidicola</name>
    <dbReference type="NCBI Taxonomy" id="2596893"/>
    <lineage>
        <taxon>Bacteria</taxon>
        <taxon>Bacillati</taxon>
        <taxon>Actinomycetota</taxon>
        <taxon>Actinomycetes</taxon>
        <taxon>Pseudonocardiales</taxon>
        <taxon>Pseudonocardiaceae</taxon>
        <taxon>Amycolatopsis</taxon>
    </lineage>
</organism>
<gene>
    <name evidence="1" type="ORF">FPZ12_018655</name>
</gene>
<comment type="caution">
    <text evidence="1">The sequence shown here is derived from an EMBL/GenBank/DDBJ whole genome shotgun (WGS) entry which is preliminary data.</text>
</comment>
<proteinExistence type="predicted"/>
<dbReference type="SUPFAM" id="SSF53474">
    <property type="entry name" value="alpha/beta-Hydrolases"/>
    <property type="match status" value="1"/>
</dbReference>
<accession>A0A5N0V4N2</accession>